<gene>
    <name evidence="1" type="ORF">JDW19_03720</name>
</gene>
<comment type="caution">
    <text evidence="1">The sequence shown here is derived from an EMBL/GenBank/DDBJ whole genome shotgun (WGS) entry which is preliminary data.</text>
</comment>
<dbReference type="InterPro" id="IPR050583">
    <property type="entry name" value="Mycobacterial_A85_antigen"/>
</dbReference>
<dbReference type="SUPFAM" id="SSF53474">
    <property type="entry name" value="alpha/beta-Hydrolases"/>
    <property type="match status" value="1"/>
</dbReference>
<sequence>MTDSRYLKRTILKDEVDSRFLGETRTLRIYLPPGYNEILSYPVVYCQDGEEFFNFGRIATHANRLILDEGVEPFIIVGVEVNTKIRTQEYAPFGNRFEAYTACFAEEIIPYVEQKYPIRKDAASRILAGDSLGGSVSLHLALMYPQLFNRIISLSGAYYEASQEIIAREKDLSHLRVWMTVGLQEDAFESDTGIYNFVELNRQCADLLRERNAEVSYREKDGKHLWGFWQNELPDALMYFLDRA</sequence>
<accession>A0A074M0M9</accession>
<name>A0A074M0M9_PAEPO</name>
<dbReference type="AlphaFoldDB" id="A0A074M0M9"/>
<dbReference type="PANTHER" id="PTHR48098:SF3">
    <property type="entry name" value="IRON(III) ENTEROBACTIN ESTERASE"/>
    <property type="match status" value="1"/>
</dbReference>
<reference evidence="1" key="1">
    <citation type="submission" date="2020-12" db="EMBL/GenBank/DDBJ databases">
        <title>Paenibacillus polymyxa LMG 27872: a double-edged sword.</title>
        <authorList>
            <person name="Langendries S."/>
            <person name="Garcia Mendez S."/>
            <person name="Beirinckx S."/>
            <person name="Viaene T."/>
            <person name="Baeyen S."/>
            <person name="Goeminne G."/>
            <person name="Willems A."/>
            <person name="Debode J."/>
            <person name="Goormachtig S."/>
        </authorList>
    </citation>
    <scope>NUCLEOTIDE SEQUENCE</scope>
    <source>
        <strain evidence="1">LMG 27872</strain>
    </source>
</reference>
<dbReference type="InterPro" id="IPR000801">
    <property type="entry name" value="Esterase-like"/>
</dbReference>
<dbReference type="Proteomes" id="UP000650605">
    <property type="component" value="Unassembled WGS sequence"/>
</dbReference>
<organism evidence="1 2">
    <name type="scientific">Paenibacillus polymyxa</name>
    <name type="common">Bacillus polymyxa</name>
    <dbReference type="NCBI Taxonomy" id="1406"/>
    <lineage>
        <taxon>Bacteria</taxon>
        <taxon>Bacillati</taxon>
        <taxon>Bacillota</taxon>
        <taxon>Bacilli</taxon>
        <taxon>Bacillales</taxon>
        <taxon>Paenibacillaceae</taxon>
        <taxon>Paenibacillus</taxon>
    </lineage>
</organism>
<dbReference type="RefSeq" id="WP_025724149.1">
    <property type="nucleotide sequence ID" value="NZ_ALJV01000153.1"/>
</dbReference>
<dbReference type="Pfam" id="PF00756">
    <property type="entry name" value="Esterase"/>
    <property type="match status" value="1"/>
</dbReference>
<dbReference type="PANTHER" id="PTHR48098">
    <property type="entry name" value="ENTEROCHELIN ESTERASE-RELATED"/>
    <property type="match status" value="1"/>
</dbReference>
<protein>
    <submittedName>
        <fullName evidence="1">Esterase family protein</fullName>
    </submittedName>
</protein>
<proteinExistence type="predicted"/>
<dbReference type="Gene3D" id="3.40.50.1820">
    <property type="entry name" value="alpha/beta hydrolase"/>
    <property type="match status" value="1"/>
</dbReference>
<evidence type="ECO:0000313" key="1">
    <source>
        <dbReference type="EMBL" id="MBM0632241.1"/>
    </source>
</evidence>
<evidence type="ECO:0000313" key="2">
    <source>
        <dbReference type="Proteomes" id="UP000650605"/>
    </source>
</evidence>
<dbReference type="InterPro" id="IPR029058">
    <property type="entry name" value="AB_hydrolase_fold"/>
</dbReference>
<dbReference type="EMBL" id="JAEHFQ010000002">
    <property type="protein sequence ID" value="MBM0632241.1"/>
    <property type="molecule type" value="Genomic_DNA"/>
</dbReference>